<dbReference type="PANTHER" id="PTHR13999">
    <property type="entry name" value="INTERFERON INDUCIBLE TRANSMEMBRANE PROTEIN"/>
    <property type="match status" value="1"/>
</dbReference>
<dbReference type="PANTHER" id="PTHR13999:SF4">
    <property type="entry name" value="INTERFERON-INDUCED TRANSMEMBRANE PROTEIN 3"/>
    <property type="match status" value="1"/>
</dbReference>
<protein>
    <recommendedName>
        <fullName evidence="10">IFM5 protein</fullName>
    </recommendedName>
</protein>
<dbReference type="GO" id="GO:0035455">
    <property type="term" value="P:response to interferon-alpha"/>
    <property type="evidence" value="ECO:0007669"/>
    <property type="project" value="TreeGrafter"/>
</dbReference>
<name>A0A663EQX1_AQUCH</name>
<evidence type="ECO:0000256" key="4">
    <source>
        <dbReference type="ARBA" id="ARBA00022989"/>
    </source>
</evidence>
<feature type="transmembrane region" description="Helical" evidence="7">
    <location>
        <begin position="46"/>
        <end position="69"/>
    </location>
</feature>
<comment type="similarity">
    <text evidence="2">Belongs to the CD225/Dispanin family.</text>
</comment>
<dbReference type="GO" id="GO:0046597">
    <property type="term" value="P:host-mediated suppression of symbiont invasion"/>
    <property type="evidence" value="ECO:0007669"/>
    <property type="project" value="TreeGrafter"/>
</dbReference>
<dbReference type="Proteomes" id="UP000472275">
    <property type="component" value="Chromosome 16"/>
</dbReference>
<dbReference type="InterPro" id="IPR007593">
    <property type="entry name" value="CD225/Dispanin_fam"/>
</dbReference>
<keyword evidence="4 7" id="KW-1133">Transmembrane helix</keyword>
<evidence type="ECO:0000256" key="7">
    <source>
        <dbReference type="SAM" id="Phobius"/>
    </source>
</evidence>
<dbReference type="GO" id="GO:0060337">
    <property type="term" value="P:type I interferon-mediated signaling pathway"/>
    <property type="evidence" value="ECO:0007669"/>
    <property type="project" value="TreeGrafter"/>
</dbReference>
<dbReference type="GO" id="GO:0035456">
    <property type="term" value="P:response to interferon-beta"/>
    <property type="evidence" value="ECO:0007669"/>
    <property type="project" value="TreeGrafter"/>
</dbReference>
<dbReference type="InterPro" id="IPR051517">
    <property type="entry name" value="IFITM_antiviral_protein"/>
</dbReference>
<evidence type="ECO:0000256" key="5">
    <source>
        <dbReference type="ARBA" id="ARBA00023136"/>
    </source>
</evidence>
<dbReference type="Pfam" id="PF04505">
    <property type="entry name" value="CD225"/>
    <property type="match status" value="1"/>
</dbReference>
<keyword evidence="3 7" id="KW-0812">Transmembrane</keyword>
<evidence type="ECO:0008006" key="10">
    <source>
        <dbReference type="Google" id="ProtNLM"/>
    </source>
</evidence>
<evidence type="ECO:0000256" key="3">
    <source>
        <dbReference type="ARBA" id="ARBA00022692"/>
    </source>
</evidence>
<dbReference type="GO" id="GO:0034341">
    <property type="term" value="P:response to type II interferon"/>
    <property type="evidence" value="ECO:0007669"/>
    <property type="project" value="TreeGrafter"/>
</dbReference>
<dbReference type="GO" id="GO:0045071">
    <property type="term" value="P:negative regulation of viral genome replication"/>
    <property type="evidence" value="ECO:0007669"/>
    <property type="project" value="TreeGrafter"/>
</dbReference>
<accession>A0A663EQX1</accession>
<evidence type="ECO:0000256" key="1">
    <source>
        <dbReference type="ARBA" id="ARBA00004370"/>
    </source>
</evidence>
<dbReference type="GO" id="GO:0051607">
    <property type="term" value="P:defense response to virus"/>
    <property type="evidence" value="ECO:0007669"/>
    <property type="project" value="TreeGrafter"/>
</dbReference>
<dbReference type="AlphaFoldDB" id="A0A663EQX1"/>
<reference evidence="8" key="1">
    <citation type="submission" date="2025-08" db="UniProtKB">
        <authorList>
            <consortium name="Ensembl"/>
        </authorList>
    </citation>
    <scope>IDENTIFICATION</scope>
</reference>
<keyword evidence="5 7" id="KW-0472">Membrane</keyword>
<sequence>MENFPQSVSINMQPYGRNRAGSPATAFGPTITSFVQPEPVPNPQDFVLWSFFNTLFGNFFCLGFVALIFSIKVSQKSPPVPPLLCLARGSRLSFPTLLLGNVMLLGLGRRYSPQTSPTVGGRGCPETQKSGEAGLREEEQQERGLARGCHVCAVS</sequence>
<comment type="subcellular location">
    <subcellularLocation>
        <location evidence="1">Membrane</location>
    </subcellularLocation>
</comment>
<dbReference type="Ensembl" id="ENSACCT00020015356.1">
    <property type="protein sequence ID" value="ENSACCP00020014715.1"/>
    <property type="gene ID" value="ENSACCG00020010137.1"/>
</dbReference>
<proteinExistence type="inferred from homology"/>
<dbReference type="InParanoid" id="A0A663EQX1"/>
<reference evidence="8" key="2">
    <citation type="submission" date="2025-09" db="UniProtKB">
        <authorList>
            <consortium name="Ensembl"/>
        </authorList>
    </citation>
    <scope>IDENTIFICATION</scope>
</reference>
<evidence type="ECO:0000256" key="2">
    <source>
        <dbReference type="ARBA" id="ARBA00006843"/>
    </source>
</evidence>
<evidence type="ECO:0000256" key="6">
    <source>
        <dbReference type="SAM" id="MobiDB-lite"/>
    </source>
</evidence>
<feature type="region of interest" description="Disordered" evidence="6">
    <location>
        <begin position="114"/>
        <end position="141"/>
    </location>
</feature>
<organism evidence="8 9">
    <name type="scientific">Aquila chrysaetos chrysaetos</name>
    <dbReference type="NCBI Taxonomy" id="223781"/>
    <lineage>
        <taxon>Eukaryota</taxon>
        <taxon>Metazoa</taxon>
        <taxon>Chordata</taxon>
        <taxon>Craniata</taxon>
        <taxon>Vertebrata</taxon>
        <taxon>Euteleostomi</taxon>
        <taxon>Archelosauria</taxon>
        <taxon>Archosauria</taxon>
        <taxon>Dinosauria</taxon>
        <taxon>Saurischia</taxon>
        <taxon>Theropoda</taxon>
        <taxon>Coelurosauria</taxon>
        <taxon>Aves</taxon>
        <taxon>Neognathae</taxon>
        <taxon>Neoaves</taxon>
        <taxon>Telluraves</taxon>
        <taxon>Accipitrimorphae</taxon>
        <taxon>Accipitriformes</taxon>
        <taxon>Accipitridae</taxon>
        <taxon>Accipitrinae</taxon>
        <taxon>Aquila</taxon>
    </lineage>
</organism>
<keyword evidence="9" id="KW-1185">Reference proteome</keyword>
<dbReference type="GO" id="GO:0005886">
    <property type="term" value="C:plasma membrane"/>
    <property type="evidence" value="ECO:0007669"/>
    <property type="project" value="TreeGrafter"/>
</dbReference>
<evidence type="ECO:0000313" key="8">
    <source>
        <dbReference type="Ensembl" id="ENSACCP00020014715.1"/>
    </source>
</evidence>
<evidence type="ECO:0000313" key="9">
    <source>
        <dbReference type="Proteomes" id="UP000472275"/>
    </source>
</evidence>